<keyword evidence="2" id="KW-1185">Reference proteome</keyword>
<name>A0A974SMA8_9RHOO</name>
<organism evidence="1 2">
    <name type="scientific">Azospira restricta</name>
    <dbReference type="NCBI Taxonomy" id="404405"/>
    <lineage>
        <taxon>Bacteria</taxon>
        <taxon>Pseudomonadati</taxon>
        <taxon>Pseudomonadota</taxon>
        <taxon>Betaproteobacteria</taxon>
        <taxon>Rhodocyclales</taxon>
        <taxon>Rhodocyclaceae</taxon>
        <taxon>Azospira</taxon>
    </lineage>
</organism>
<dbReference type="SUPFAM" id="SSF54001">
    <property type="entry name" value="Cysteine proteinases"/>
    <property type="match status" value="1"/>
</dbReference>
<dbReference type="SUPFAM" id="SSF53474">
    <property type="entry name" value="alpha/beta-Hydrolases"/>
    <property type="match status" value="1"/>
</dbReference>
<gene>
    <name evidence="1" type="ORF">IWH25_10730</name>
</gene>
<proteinExistence type="predicted"/>
<accession>A0A974SMA8</accession>
<dbReference type="Gene3D" id="3.90.70.10">
    <property type="entry name" value="Cysteine proteinases"/>
    <property type="match status" value="1"/>
</dbReference>
<sequence>MTTQSGRPVRNANRDAFDRRDLIYSAPLVELPATLLPNWDWIEPLDQGKQGACTGFGLAAAINFLLAARRCARARGPEERVSARMLFQMARRYDQWAGENYDWSSARGAMKGWFRTGVCSEALWPNKPAGNGGDRLTRERQLDALRTPLGAYYRILPRRNDVHAALVEAGVVYAVADTHDGWDEAVGAEAIDYQPGAGGGGGHAFAIVGYTADGFLVQNSWGRDWGGFKDADGRRRAGVALWRYADFDANVWDLWVARLALPVESLAALGAGGYRAKPGGGREKVSGPPQHEIRGHYLHIDDGQYDPRGRYPSDAGEVDEIVGRLVDGGTRHLLLFAHGGLNTVDGAATRVARWQPVFADNGIAELHFIWETGFLAELRDVLLGKERFVEERVAGVSDWWDDWVERASQPLGHALWHEMRSDAEVAFAGRSAAGRHFVDALVKRLAASGQPPQVHLVCHSAGAIWMGHLLDAWRRAGGPAIDNLILFAPACTVDFFFDKYAALPDTLLKTMRLFQLDDDTERDDNVAVVYRKSLLYLVSRAFEEKGRVVPLLGMAKHAAAVDARLAANHPGKTLQRFVTGTHPQQTRADSHGGFDNDPFTMNHMLQLVLGGPPPRPFAAADLDGY</sequence>
<evidence type="ECO:0000313" key="2">
    <source>
        <dbReference type="Proteomes" id="UP000663444"/>
    </source>
</evidence>
<dbReference type="AlphaFoldDB" id="A0A974SMA8"/>
<dbReference type="RefSeq" id="WP_203385800.1">
    <property type="nucleotide sequence ID" value="NZ_CP064781.1"/>
</dbReference>
<evidence type="ECO:0000313" key="1">
    <source>
        <dbReference type="EMBL" id="QRJ62272.1"/>
    </source>
</evidence>
<evidence type="ECO:0008006" key="3">
    <source>
        <dbReference type="Google" id="ProtNLM"/>
    </source>
</evidence>
<dbReference type="Proteomes" id="UP000663444">
    <property type="component" value="Chromosome"/>
</dbReference>
<reference evidence="1" key="1">
    <citation type="submission" date="2020-11" db="EMBL/GenBank/DDBJ databases">
        <title>Azospira restricta DSM 18626 genome sequence.</title>
        <authorList>
            <person name="Moe W.M."/>
        </authorList>
    </citation>
    <scope>NUCLEOTIDE SEQUENCE</scope>
    <source>
        <strain evidence="1">DSM 18626</strain>
    </source>
</reference>
<dbReference type="KEGG" id="ares:IWH25_10730"/>
<dbReference type="CDD" id="cd02619">
    <property type="entry name" value="Peptidase_C1"/>
    <property type="match status" value="1"/>
</dbReference>
<dbReference type="InterPro" id="IPR029058">
    <property type="entry name" value="AB_hydrolase_fold"/>
</dbReference>
<protein>
    <recommendedName>
        <fullName evidence="3">Peptidase C1</fullName>
    </recommendedName>
</protein>
<dbReference type="EMBL" id="CP064781">
    <property type="protein sequence ID" value="QRJ62272.1"/>
    <property type="molecule type" value="Genomic_DNA"/>
</dbReference>
<dbReference type="InterPro" id="IPR038765">
    <property type="entry name" value="Papain-like_cys_pep_sf"/>
</dbReference>